<gene>
    <name evidence="9" type="ORF">BK131_19640</name>
    <name evidence="8" type="ORF">PAHA3_3368</name>
</gene>
<reference evidence="8 10" key="1">
    <citation type="journal article" date="2016" name="Genome Announc.">
        <title>Draft Genome Sequence of Paenibacillus amylolyticus Heshi-A3, Isolated from Fermented Rice Bran in a Japanese Fermented Seafood Dish.</title>
        <authorList>
            <person name="Akuzawa S."/>
            <person name="Nagaoka J."/>
            <person name="Kanekatsu M."/>
            <person name="Kubota E."/>
            <person name="Ohtake R."/>
            <person name="Suzuki T."/>
            <person name="Kanesaki Y."/>
        </authorList>
    </citation>
    <scope>NUCLEOTIDE SEQUENCE [LARGE SCALE GENOMIC DNA]</scope>
    <source>
        <strain evidence="8 10">Heshi-A3</strain>
    </source>
</reference>
<dbReference type="Proteomes" id="UP000069697">
    <property type="component" value="Unassembled WGS sequence"/>
</dbReference>
<evidence type="ECO:0000313" key="11">
    <source>
        <dbReference type="Proteomes" id="UP000187134"/>
    </source>
</evidence>
<dbReference type="InterPro" id="IPR002491">
    <property type="entry name" value="ABC_transptr_periplasmic_BD"/>
</dbReference>
<evidence type="ECO:0000256" key="1">
    <source>
        <dbReference type="ARBA" id="ARBA00004196"/>
    </source>
</evidence>
<dbReference type="Proteomes" id="UP000187134">
    <property type="component" value="Unassembled WGS sequence"/>
</dbReference>
<reference evidence="9 11" key="3">
    <citation type="submission" date="2016-11" db="EMBL/GenBank/DDBJ databases">
        <title>Paenibacillus species isolates.</title>
        <authorList>
            <person name="Beno S.M."/>
        </authorList>
    </citation>
    <scope>NUCLEOTIDE SEQUENCE [LARGE SCALE GENOMIC DNA]</scope>
    <source>
        <strain evidence="9 11">FSL H8-0246</strain>
    </source>
</reference>
<comment type="subcellular location">
    <subcellularLocation>
        <location evidence="1">Cell envelope</location>
    </subcellularLocation>
</comment>
<dbReference type="Pfam" id="PF01497">
    <property type="entry name" value="Peripla_BP_2"/>
    <property type="match status" value="1"/>
</dbReference>
<evidence type="ECO:0000256" key="4">
    <source>
        <dbReference type="ARBA" id="ARBA00022729"/>
    </source>
</evidence>
<feature type="domain" description="Fe/B12 periplasmic-binding" evidence="7">
    <location>
        <begin position="74"/>
        <end position="338"/>
    </location>
</feature>
<evidence type="ECO:0000313" key="8">
    <source>
        <dbReference type="EMBL" id="GAS83290.1"/>
    </source>
</evidence>
<dbReference type="InterPro" id="IPR051313">
    <property type="entry name" value="Bact_iron-sidero_bind"/>
</dbReference>
<feature type="chain" id="PRO_5038211388" evidence="6">
    <location>
        <begin position="21"/>
        <end position="338"/>
    </location>
</feature>
<dbReference type="PANTHER" id="PTHR30532">
    <property type="entry name" value="IRON III DICITRATE-BINDING PERIPLASMIC PROTEIN"/>
    <property type="match status" value="1"/>
</dbReference>
<dbReference type="SUPFAM" id="SSF53807">
    <property type="entry name" value="Helical backbone' metal receptor"/>
    <property type="match status" value="1"/>
</dbReference>
<evidence type="ECO:0000313" key="10">
    <source>
        <dbReference type="Proteomes" id="UP000069697"/>
    </source>
</evidence>
<feature type="signal peptide" evidence="6">
    <location>
        <begin position="1"/>
        <end position="20"/>
    </location>
</feature>
<evidence type="ECO:0000256" key="6">
    <source>
        <dbReference type="SAM" id="SignalP"/>
    </source>
</evidence>
<evidence type="ECO:0000256" key="3">
    <source>
        <dbReference type="ARBA" id="ARBA00022448"/>
    </source>
</evidence>
<evidence type="ECO:0000259" key="7">
    <source>
        <dbReference type="PROSITE" id="PS50983"/>
    </source>
</evidence>
<dbReference type="Gene3D" id="3.40.50.1980">
    <property type="entry name" value="Nitrogenase molybdenum iron protein domain"/>
    <property type="match status" value="2"/>
</dbReference>
<dbReference type="OrthoDB" id="63946at2"/>
<protein>
    <submittedName>
        <fullName evidence="8">Periplasmic binding protein</fullName>
    </submittedName>
</protein>
<name>A0A100VNT7_PAEAM</name>
<evidence type="ECO:0000256" key="2">
    <source>
        <dbReference type="ARBA" id="ARBA00008814"/>
    </source>
</evidence>
<dbReference type="AlphaFoldDB" id="A0A100VNT7"/>
<dbReference type="PROSITE" id="PS51257">
    <property type="entry name" value="PROKAR_LIPOPROTEIN"/>
    <property type="match status" value="1"/>
</dbReference>
<evidence type="ECO:0000256" key="5">
    <source>
        <dbReference type="SAM" id="MobiDB-lite"/>
    </source>
</evidence>
<dbReference type="GO" id="GO:1901678">
    <property type="term" value="P:iron coordination entity transport"/>
    <property type="evidence" value="ECO:0007669"/>
    <property type="project" value="UniProtKB-ARBA"/>
</dbReference>
<feature type="region of interest" description="Disordered" evidence="5">
    <location>
        <begin position="27"/>
        <end position="56"/>
    </location>
</feature>
<organism evidence="8 10">
    <name type="scientific">Paenibacillus amylolyticus</name>
    <dbReference type="NCBI Taxonomy" id="1451"/>
    <lineage>
        <taxon>Bacteria</taxon>
        <taxon>Bacillati</taxon>
        <taxon>Bacillota</taxon>
        <taxon>Bacilli</taxon>
        <taxon>Bacillales</taxon>
        <taxon>Paenibacillaceae</taxon>
        <taxon>Paenibacillus</taxon>
    </lineage>
</organism>
<dbReference type="GO" id="GO:0030288">
    <property type="term" value="C:outer membrane-bounded periplasmic space"/>
    <property type="evidence" value="ECO:0007669"/>
    <property type="project" value="TreeGrafter"/>
</dbReference>
<feature type="compositionally biased region" description="Low complexity" evidence="5">
    <location>
        <begin position="35"/>
        <end position="56"/>
    </location>
</feature>
<keyword evidence="3" id="KW-0813">Transport</keyword>
<keyword evidence="4 6" id="KW-0732">Signal</keyword>
<dbReference type="PROSITE" id="PS50983">
    <property type="entry name" value="FE_B12_PBP"/>
    <property type="match status" value="1"/>
</dbReference>
<dbReference type="EMBL" id="MRTJ01000008">
    <property type="protein sequence ID" value="OMF12210.1"/>
    <property type="molecule type" value="Genomic_DNA"/>
</dbReference>
<dbReference type="EMBL" id="BCNV01000001">
    <property type="protein sequence ID" value="GAS83290.1"/>
    <property type="molecule type" value="Genomic_DNA"/>
</dbReference>
<accession>A0A100VNT7</accession>
<dbReference type="RefSeq" id="WP_062835652.1">
    <property type="nucleotide sequence ID" value="NZ_BCNV01000001.1"/>
</dbReference>
<sequence>MLRRFKGLGIMLLAISIMLAACSSGTNEENTAAGTSSTQTEGEASTTEEAANESATKVVQDQFGEVTIPTHPQNLVVFDSIYAEYLIEMGVTPQIVLLTPEVEAEYRPDYLKEHGVQIIEVEQYQYNYEQLLALSPDMILTAGEGMEQGVYDELSKIAPTVALDANSEMKRAMPKLGAIFDKTEQSAKVLAEFDEKASQAKEKIAEALGDKTVLVLRVEHNRYRFMGPKGGSSSVFFYDILGLNSPEAIKDSTDWFSQFSLEFLPEMNPDYIFLEDRTLVGYDTKKSMEDLKASQVWANLEAVKNDHVFPLKTSQFVSGVGPIGSVKLMDYVVEKLVP</sequence>
<reference evidence="10" key="2">
    <citation type="submission" date="2016-01" db="EMBL/GenBank/DDBJ databases">
        <title>Draft Genome Sequence of Paenibacillus amylolyticus Heshi-A3 that Was Isolated from Fermented Rice Bran with Aging Salted Mackerel, Which Was Named Heshiko as Traditional Fermented Seafood in Japan.</title>
        <authorList>
            <person name="Akuzawa S."/>
            <person name="Nakagawa J."/>
            <person name="Kanekatsu T."/>
            <person name="Kubota E."/>
            <person name="Ohtake R."/>
            <person name="Suzuki T."/>
            <person name="Kanesaki Y."/>
        </authorList>
    </citation>
    <scope>NUCLEOTIDE SEQUENCE [LARGE SCALE GENOMIC DNA]</scope>
    <source>
        <strain evidence="10">Heshi-A3</strain>
    </source>
</reference>
<dbReference type="PANTHER" id="PTHR30532:SF1">
    <property type="entry name" value="IRON(3+)-HYDROXAMATE-BINDING PROTEIN FHUD"/>
    <property type="match status" value="1"/>
</dbReference>
<evidence type="ECO:0000313" key="9">
    <source>
        <dbReference type="EMBL" id="OMF12210.1"/>
    </source>
</evidence>
<comment type="similarity">
    <text evidence="2">Belongs to the bacterial solute-binding protein 8 family.</text>
</comment>
<proteinExistence type="inferred from homology"/>
<comment type="caution">
    <text evidence="8">The sequence shown here is derived from an EMBL/GenBank/DDBJ whole genome shotgun (WGS) entry which is preliminary data.</text>
</comment>